<gene>
    <name evidence="1" type="ORF">EB241_06210</name>
</gene>
<dbReference type="Proteomes" id="UP000279457">
    <property type="component" value="Unassembled WGS sequence"/>
</dbReference>
<accession>A0A3N6S192</accession>
<evidence type="ECO:0000313" key="1">
    <source>
        <dbReference type="EMBL" id="RQM39338.1"/>
    </source>
</evidence>
<keyword evidence="2" id="KW-1185">Reference proteome</keyword>
<protein>
    <recommendedName>
        <fullName evidence="3">Morphogenetic protein</fullName>
    </recommendedName>
</protein>
<comment type="caution">
    <text evidence="1">The sequence shown here is derived from an EMBL/GenBank/DDBJ whole genome shotgun (WGS) entry which is preliminary data.</text>
</comment>
<dbReference type="OrthoDB" id="72471at2"/>
<evidence type="ECO:0008006" key="3">
    <source>
        <dbReference type="Google" id="ProtNLM"/>
    </source>
</evidence>
<dbReference type="EMBL" id="RHHM01000003">
    <property type="protein sequence ID" value="RQM39338.1"/>
    <property type="molecule type" value="Genomic_DNA"/>
</dbReference>
<name>A0A3N6S192_9GAMM</name>
<organism evidence="1 2">
    <name type="scientific">Erwinia psidii</name>
    <dbReference type="NCBI Taxonomy" id="69224"/>
    <lineage>
        <taxon>Bacteria</taxon>
        <taxon>Pseudomonadati</taxon>
        <taxon>Pseudomonadota</taxon>
        <taxon>Gammaproteobacteria</taxon>
        <taxon>Enterobacterales</taxon>
        <taxon>Erwiniaceae</taxon>
        <taxon>Erwinia</taxon>
    </lineage>
</organism>
<evidence type="ECO:0000313" key="2">
    <source>
        <dbReference type="Proteomes" id="UP000279457"/>
    </source>
</evidence>
<reference evidence="1 2" key="1">
    <citation type="submission" date="2018-10" db="EMBL/GenBank/DDBJ databases">
        <title>Draft genome sequence for the type isolate of Erwinia psidii, agent causal of bacterial blight in guava (Psidium guajava) and wilt and die-back of Eucalyptus spp.</title>
        <authorList>
            <person name="Hermenegildo P.S."/>
            <person name="Santos S.A."/>
            <person name="Guimaraes L.M.S."/>
            <person name="Vidigal P.M.P."/>
            <person name="Pereira I.C."/>
            <person name="Badel J.L."/>
            <person name="Alfenas-Zerbini P."/>
            <person name="Ferreira M.A.S.V."/>
            <person name="Alfenas A.C."/>
        </authorList>
    </citation>
    <scope>NUCLEOTIDE SEQUENCE [LARGE SCALE GENOMIC DNA]</scope>
    <source>
        <strain evidence="1 2">IBSBF 435</strain>
    </source>
</reference>
<dbReference type="AlphaFoldDB" id="A0A3N6S192"/>
<proteinExistence type="predicted"/>
<sequence>MKERPILFSSQRVRALLSGKQSQTRRIMKSQLLGPGYDNHEGCYGIDVVNNQLQGRRVIGMGNLSDRCPYGQPGDRLWVRETWRGPVIDQQDIAEYEHTPDRFKSADYCQYRADTGQFFTGEDEHKFFGWQAGIHMPRWASRITLQIKNIRLERIQDISKEDVMAEGVQTDSHFLNDFFSSHSKVPCAKDTYRQHWARQYGDKSWEVNPWVWVIEFTRV</sequence>
<dbReference type="RefSeq" id="WP_124232310.1">
    <property type="nucleotide sequence ID" value="NZ_RHHM01000003.1"/>
</dbReference>